<proteinExistence type="predicted"/>
<evidence type="ECO:0008006" key="2">
    <source>
        <dbReference type="Google" id="ProtNLM"/>
    </source>
</evidence>
<reference evidence="1" key="1">
    <citation type="journal article" date="2015" name="Nature">
        <title>Complex archaea that bridge the gap between prokaryotes and eukaryotes.</title>
        <authorList>
            <person name="Spang A."/>
            <person name="Saw J.H."/>
            <person name="Jorgensen S.L."/>
            <person name="Zaremba-Niedzwiedzka K."/>
            <person name="Martijn J."/>
            <person name="Lind A.E."/>
            <person name="van Eijk R."/>
            <person name="Schleper C."/>
            <person name="Guy L."/>
            <person name="Ettema T.J."/>
        </authorList>
    </citation>
    <scope>NUCLEOTIDE SEQUENCE</scope>
</reference>
<feature type="non-terminal residue" evidence="1">
    <location>
        <position position="94"/>
    </location>
</feature>
<evidence type="ECO:0000313" key="1">
    <source>
        <dbReference type="EMBL" id="KKK98788.1"/>
    </source>
</evidence>
<name>A0A0F8ZY68_9ZZZZ</name>
<sequence length="94" mass="11082">MVSYKDIVYKTPRIPHQLRLDTTTQCNASCLSCHRHLSNREGEMPFDLIERLVNDVARWNPPLPEIIPVNYGEFFMREDWLEILEILANKIPQT</sequence>
<dbReference type="InterPro" id="IPR058240">
    <property type="entry name" value="rSAM_sf"/>
</dbReference>
<dbReference type="SUPFAM" id="SSF102114">
    <property type="entry name" value="Radical SAM enzymes"/>
    <property type="match status" value="1"/>
</dbReference>
<dbReference type="InterPro" id="IPR013785">
    <property type="entry name" value="Aldolase_TIM"/>
</dbReference>
<gene>
    <name evidence="1" type="ORF">LCGC14_2639270</name>
</gene>
<dbReference type="AlphaFoldDB" id="A0A0F8ZY68"/>
<organism evidence="1">
    <name type="scientific">marine sediment metagenome</name>
    <dbReference type="NCBI Taxonomy" id="412755"/>
    <lineage>
        <taxon>unclassified sequences</taxon>
        <taxon>metagenomes</taxon>
        <taxon>ecological metagenomes</taxon>
    </lineage>
</organism>
<protein>
    <recommendedName>
        <fullName evidence="2">Radical SAM core domain-containing protein</fullName>
    </recommendedName>
</protein>
<dbReference type="Gene3D" id="3.20.20.70">
    <property type="entry name" value="Aldolase class I"/>
    <property type="match status" value="1"/>
</dbReference>
<dbReference type="EMBL" id="LAZR01045473">
    <property type="protein sequence ID" value="KKK98788.1"/>
    <property type="molecule type" value="Genomic_DNA"/>
</dbReference>
<accession>A0A0F8ZY68</accession>
<comment type="caution">
    <text evidence="1">The sequence shown here is derived from an EMBL/GenBank/DDBJ whole genome shotgun (WGS) entry which is preliminary data.</text>
</comment>